<keyword evidence="1" id="KW-0175">Coiled coil</keyword>
<accession>A0ABQ9EZP9</accession>
<dbReference type="PROSITE" id="PS51444">
    <property type="entry name" value="FH2"/>
    <property type="match status" value="1"/>
</dbReference>
<evidence type="ECO:0000313" key="6">
    <source>
        <dbReference type="Proteomes" id="UP001217089"/>
    </source>
</evidence>
<sequence length="874" mass="100411">MVDITDTNFPKPLHNFGIFKKSGKRAILQFDFRNNKLHIIQHGLMKYSYDFEQLLQHESEEGLHLVLKFVNKDFEFDAGSIEEKHTICRLLGMILYGGNLDPISFQASSPVVKGTDKEYTQRRSKSVIKEGILEKKGNTAIPVWAKRLVRVTPGEFSYFRPGEEVALNIIHLWKDDCKIKKHGSSGFAVHLSNRTYYFKVSGEFKRKEKEVMRSDWISAFERACKLKRATVMMFGNEITQPIPVDMDRDFMMNLQPIDNMSPTLMRAVKSRSFDDEFSKDTEFYNRDNTDTDDSIDYSEDDLEDTDLVEDGMRVQNTERPSERRLEENCVPTSDTENDQSVTKSQKPEDRNDIRLSIVTKTEPLPSLTKDRPKPPKQQCFSERQKYVYIPSQPEIPETDNINQTEVSSAPSEDSKPIPLQTEDKVKQQDEEKSTENGITNKLPPDVSEVTKDVSTQRRLSPLIIPVSQVGNNFQIPVPPPPAPPPPLKYKKSIFKSKIMSKSKLKQVHWNSVPKGMIHNSFWYKSPDLTDKINKEQLEMLFSVSDTTTVPQSPGIKKEKQPLIDGKRAQNLSILMKGLETRGTKSLCSILNSVTEDEHFPAEKLTTIRRYQPTQDEVEMYKMYSNRRHELHPVDQFMLQLCEIKCLRIRLDLVLILWDFPRQMACVSETVDNLVKACDQLLRSKSMIAVLLYMLSIGNYMNSRYHKLDKGFQLTSCERFISIRGGDGKYTLLHFLIDQLTASDPQLLDWTKSVSAVKNCQNSSVKALSAEIEVLKNDLNKMKKDLKTLKSELKSSNQDDITFCKNAQKMLTDWEAELDKVTSKCNSAQQKYHNVLDKYGESVFLPSDQFFTSVSRFIEQFDNAKVDCTSTLPIT</sequence>
<organism evidence="5 6">
    <name type="scientific">Tegillarca granosa</name>
    <name type="common">Malaysian cockle</name>
    <name type="synonym">Anadara granosa</name>
    <dbReference type="NCBI Taxonomy" id="220873"/>
    <lineage>
        <taxon>Eukaryota</taxon>
        <taxon>Metazoa</taxon>
        <taxon>Spiralia</taxon>
        <taxon>Lophotrochozoa</taxon>
        <taxon>Mollusca</taxon>
        <taxon>Bivalvia</taxon>
        <taxon>Autobranchia</taxon>
        <taxon>Pteriomorphia</taxon>
        <taxon>Arcoida</taxon>
        <taxon>Arcoidea</taxon>
        <taxon>Arcidae</taxon>
        <taxon>Tegillarca</taxon>
    </lineage>
</organism>
<proteinExistence type="predicted"/>
<dbReference type="InterPro" id="IPR001849">
    <property type="entry name" value="PH_domain"/>
</dbReference>
<dbReference type="InterPro" id="IPR042201">
    <property type="entry name" value="FH2_Formin_sf"/>
</dbReference>
<evidence type="ECO:0008006" key="7">
    <source>
        <dbReference type="Google" id="ProtNLM"/>
    </source>
</evidence>
<evidence type="ECO:0000259" key="3">
    <source>
        <dbReference type="PROSITE" id="PS50003"/>
    </source>
</evidence>
<dbReference type="Proteomes" id="UP001217089">
    <property type="component" value="Unassembled WGS sequence"/>
</dbReference>
<dbReference type="Gene3D" id="1.20.58.2220">
    <property type="entry name" value="Formin, FH2 domain"/>
    <property type="match status" value="1"/>
</dbReference>
<dbReference type="Pfam" id="PF02181">
    <property type="entry name" value="FH2"/>
    <property type="match status" value="1"/>
</dbReference>
<gene>
    <name evidence="5" type="ORF">KUTeg_011646</name>
</gene>
<comment type="caution">
    <text evidence="5">The sequence shown here is derived from an EMBL/GenBank/DDBJ whole genome shotgun (WGS) entry which is preliminary data.</text>
</comment>
<feature type="domain" description="FH2" evidence="4">
    <location>
        <begin position="494"/>
        <end position="874"/>
    </location>
</feature>
<evidence type="ECO:0000256" key="2">
    <source>
        <dbReference type="SAM" id="MobiDB-lite"/>
    </source>
</evidence>
<name>A0ABQ9EZP9_TEGGR</name>
<feature type="compositionally biased region" description="Polar residues" evidence="2">
    <location>
        <begin position="330"/>
        <end position="344"/>
    </location>
</feature>
<evidence type="ECO:0000259" key="4">
    <source>
        <dbReference type="PROSITE" id="PS51444"/>
    </source>
</evidence>
<feature type="coiled-coil region" evidence="1">
    <location>
        <begin position="764"/>
        <end position="830"/>
    </location>
</feature>
<feature type="region of interest" description="Disordered" evidence="2">
    <location>
        <begin position="315"/>
        <end position="454"/>
    </location>
</feature>
<feature type="region of interest" description="Disordered" evidence="2">
    <location>
        <begin position="282"/>
        <end position="302"/>
    </location>
</feature>
<dbReference type="SMART" id="SM00233">
    <property type="entry name" value="PH"/>
    <property type="match status" value="1"/>
</dbReference>
<dbReference type="InterPro" id="IPR015425">
    <property type="entry name" value="FH2_Formin"/>
</dbReference>
<reference evidence="5 6" key="1">
    <citation type="submission" date="2022-12" db="EMBL/GenBank/DDBJ databases">
        <title>Chromosome-level genome of Tegillarca granosa.</title>
        <authorList>
            <person name="Kim J."/>
        </authorList>
    </citation>
    <scope>NUCLEOTIDE SEQUENCE [LARGE SCALE GENOMIC DNA]</scope>
    <source>
        <strain evidence="5">Teg-2019</strain>
        <tissue evidence="5">Adductor muscle</tissue>
    </source>
</reference>
<dbReference type="Gene3D" id="2.30.29.30">
    <property type="entry name" value="Pleckstrin-homology domain (PH domain)/Phosphotyrosine-binding domain (PTB)"/>
    <property type="match status" value="1"/>
</dbReference>
<feature type="compositionally biased region" description="Basic and acidic residues" evidence="2">
    <location>
        <begin position="421"/>
        <end position="434"/>
    </location>
</feature>
<dbReference type="InterPro" id="IPR051425">
    <property type="entry name" value="Formin_Homology"/>
</dbReference>
<dbReference type="PROSITE" id="PS50003">
    <property type="entry name" value="PH_DOMAIN"/>
    <property type="match status" value="1"/>
</dbReference>
<dbReference type="SUPFAM" id="SSF101447">
    <property type="entry name" value="Formin homology 2 domain (FH2 domain)"/>
    <property type="match status" value="1"/>
</dbReference>
<feature type="compositionally biased region" description="Polar residues" evidence="2">
    <location>
        <begin position="399"/>
        <end position="411"/>
    </location>
</feature>
<protein>
    <recommendedName>
        <fullName evidence="7">FH2 domain-containing protein</fullName>
    </recommendedName>
</protein>
<dbReference type="SMART" id="SM00498">
    <property type="entry name" value="FH2"/>
    <property type="match status" value="1"/>
</dbReference>
<feature type="compositionally biased region" description="Acidic residues" evidence="2">
    <location>
        <begin position="290"/>
        <end position="302"/>
    </location>
</feature>
<dbReference type="EMBL" id="JARBDR010000640">
    <property type="protein sequence ID" value="KAJ8309781.1"/>
    <property type="molecule type" value="Genomic_DNA"/>
</dbReference>
<dbReference type="SUPFAM" id="SSF50729">
    <property type="entry name" value="PH domain-like"/>
    <property type="match status" value="1"/>
</dbReference>
<dbReference type="InterPro" id="IPR011993">
    <property type="entry name" value="PH-like_dom_sf"/>
</dbReference>
<dbReference type="PANTHER" id="PTHR45725:SF10">
    <property type="entry name" value="FH2 DOMAIN-CONTAINING PROTEIN"/>
    <property type="match status" value="1"/>
</dbReference>
<keyword evidence="6" id="KW-1185">Reference proteome</keyword>
<dbReference type="PANTHER" id="PTHR45725">
    <property type="entry name" value="FORMIN HOMOLOGY 2 FAMILY MEMBER"/>
    <property type="match status" value="1"/>
</dbReference>
<evidence type="ECO:0000256" key="1">
    <source>
        <dbReference type="SAM" id="Coils"/>
    </source>
</evidence>
<feature type="domain" description="PH" evidence="3">
    <location>
        <begin position="126"/>
        <end position="225"/>
    </location>
</feature>
<evidence type="ECO:0000313" key="5">
    <source>
        <dbReference type="EMBL" id="KAJ8309781.1"/>
    </source>
</evidence>